<accession>A0ABS3IBB1</accession>
<dbReference type="InterPro" id="IPR051048">
    <property type="entry name" value="Peptidase_S8/S53_subtilisin"/>
</dbReference>
<dbReference type="InterPro" id="IPR023827">
    <property type="entry name" value="Peptidase_S8_Asp-AS"/>
</dbReference>
<dbReference type="SUPFAM" id="SSF52743">
    <property type="entry name" value="Subtilisin-like"/>
    <property type="match status" value="1"/>
</dbReference>
<dbReference type="EMBL" id="JAFMPK010000047">
    <property type="protein sequence ID" value="MBO0610254.1"/>
    <property type="molecule type" value="Genomic_DNA"/>
</dbReference>
<evidence type="ECO:0000256" key="1">
    <source>
        <dbReference type="ARBA" id="ARBA00011073"/>
    </source>
</evidence>
<evidence type="ECO:0000256" key="5">
    <source>
        <dbReference type="PROSITE-ProRule" id="PRU01240"/>
    </source>
</evidence>
<dbReference type="InterPro" id="IPR036852">
    <property type="entry name" value="Peptidase_S8/S53_dom_sf"/>
</dbReference>
<dbReference type="PANTHER" id="PTHR43399">
    <property type="entry name" value="SUBTILISIN-RELATED"/>
    <property type="match status" value="1"/>
</dbReference>
<dbReference type="InterPro" id="IPR023828">
    <property type="entry name" value="Peptidase_S8_Ser-AS"/>
</dbReference>
<sequence>MDIDGELHVLPSDVVPYVAADLLDMELFSVDALISQGYDDASVDALPVIATYADGARTGDVGTLAAAHPTERLESISAQALDVDKNGAGQFWQAITRGEAAVAASGRPRLSGGVEKLWLDGQVQADLHESTAQIGAPVAWEAGLDGTGATVAVLDTGVDATHPDLVGKVVDQRNFTAEASAYDGHGHGTHVAATVAGTGAGSDGLRAGVAPGADLIVGKVLDDSGSGSESEVIAGMEWAAQVGADVVNMSLGGSPTDGTDPMSSAVNELSATYDTLFVIAAGNSGPGAMTVGSPGAADSALTVGAVDRDESLAAFSSRGPRAGDLAVKPDITAPGVGIVAARSGGTSMGDVVDDLYTGASGTSMATPHVAGAAALLAARHSGWSWSRLKDGLISTAAPGDLSVYEQGSGRVDVARAVTQGVVATGTLDLGTFEDGETGHVSREVSWSNRGDTDVELELELDLTNAQGDPLGTEVALGADAVTLPAGETVTVPVTVDVEALPFGQYSGSLVATNGSDRTRTTVAVVKDAPVHTVTVRAIGRDGAAAMASPIVLFGEDPRFDVVTFGTVEIEVAEGTYFLHATIDGAAEEHVSVVVDPDLHVSGDIELVLDAREANRVEIETPLPAEPRGNLGFTTYRKVGDRSFMNSTMKFDATSQVYVTPTDEAERGYFEFTSRWQLAAPMVKAEEPGSRGLTLWPTYERYSPEVDSSRVLPVVDVGRGQPEEYQGRRDVRGAAVVVHLRDKGETDAAVAAAVEAGAAMVLVVPDDPALWWIKFSGQGPRLPLPVAVLSEDEARQVAERLSEGDRHGPGHGHGPRSLKLRFSGDQQVPYRYDVVQVSPDRVPERVAHTVSARNTATITANYHSLGGEDWAKEQRYAWRPWQQTTIVESQHELRKAQTRTEYVSSGASDTLWRQHVLHYNSWDEFNPIDNGAIHELRTYQPGERVTYDWYRGVQRPVPVGQGATRTGDELTLDVAEFAQGAGETYQRAQLPEEATGRVLEDGVMIGGSDGITGTYTTTKRSADYKVELRTVRDEQDWTFGTATETVWTFESERPRAGRAEQLPMMRVDYHVPVGLDNHVSTRLPFHDVSFVVDHPGSGEVAALEAWASFDDGETWDRLRADRNHQGDTFDVRVRHRAHRGAVSLKVRAVDSGGNTVTQSVVRAYGIR</sequence>
<keyword evidence="4 5" id="KW-0720">Serine protease</keyword>
<feature type="active site" description="Charge relay system" evidence="5">
    <location>
        <position position="155"/>
    </location>
</feature>
<dbReference type="Proteomes" id="UP000664617">
    <property type="component" value="Unassembled WGS sequence"/>
</dbReference>
<feature type="active site" description="Charge relay system" evidence="5">
    <location>
        <position position="363"/>
    </location>
</feature>
<feature type="active site" description="Charge relay system" evidence="5">
    <location>
        <position position="187"/>
    </location>
</feature>
<dbReference type="Gene3D" id="3.50.30.30">
    <property type="match status" value="1"/>
</dbReference>
<keyword evidence="2 5" id="KW-0645">Protease</keyword>
<dbReference type="Gene3D" id="2.60.40.10">
    <property type="entry name" value="Immunoglobulins"/>
    <property type="match status" value="1"/>
</dbReference>
<keyword evidence="10" id="KW-1185">Reference proteome</keyword>
<protein>
    <submittedName>
        <fullName evidence="9">S8 family peptidase</fullName>
    </submittedName>
</protein>
<dbReference type="InterPro" id="IPR013783">
    <property type="entry name" value="Ig-like_fold"/>
</dbReference>
<dbReference type="PROSITE" id="PS00138">
    <property type="entry name" value="SUBTILASE_SER"/>
    <property type="match status" value="1"/>
</dbReference>
<comment type="caution">
    <text evidence="9">The sequence shown here is derived from an EMBL/GenBank/DDBJ whole genome shotgun (WGS) entry which is preliminary data.</text>
</comment>
<organism evidence="9 10">
    <name type="scientific">Myceligenerans salitolerans</name>
    <dbReference type="NCBI Taxonomy" id="1230528"/>
    <lineage>
        <taxon>Bacteria</taxon>
        <taxon>Bacillati</taxon>
        <taxon>Actinomycetota</taxon>
        <taxon>Actinomycetes</taxon>
        <taxon>Micrococcales</taxon>
        <taxon>Promicromonosporaceae</taxon>
        <taxon>Myceligenerans</taxon>
    </lineage>
</organism>
<evidence type="ECO:0000313" key="10">
    <source>
        <dbReference type="Proteomes" id="UP000664617"/>
    </source>
</evidence>
<keyword evidence="3 5" id="KW-0378">Hydrolase</keyword>
<reference evidence="10" key="2">
    <citation type="submission" date="2023-07" db="EMBL/GenBank/DDBJ databases">
        <title>Myceligenerans salitolerans sp. nov., a halotolerant actinomycete isolated from a salt lake in Xinjiang, China.</title>
        <authorList>
            <person name="Guan T."/>
        </authorList>
    </citation>
    <scope>NUCLEOTIDE SEQUENCE [LARGE SCALE GENOMIC DNA]</scope>
    <source>
        <strain evidence="10">XHU 5031</strain>
    </source>
</reference>
<dbReference type="CDD" id="cd07487">
    <property type="entry name" value="Peptidases_S8_1"/>
    <property type="match status" value="1"/>
</dbReference>
<feature type="compositionally biased region" description="Basic and acidic residues" evidence="7">
    <location>
        <begin position="797"/>
        <end position="807"/>
    </location>
</feature>
<dbReference type="PRINTS" id="PR00723">
    <property type="entry name" value="SUBTILISIN"/>
</dbReference>
<evidence type="ECO:0000256" key="2">
    <source>
        <dbReference type="ARBA" id="ARBA00022670"/>
    </source>
</evidence>
<dbReference type="RefSeq" id="WP_207276175.1">
    <property type="nucleotide sequence ID" value="NZ_JAFMPK010000047.1"/>
</dbReference>
<dbReference type="InterPro" id="IPR015500">
    <property type="entry name" value="Peptidase_S8_subtilisin-rel"/>
</dbReference>
<evidence type="ECO:0000256" key="4">
    <source>
        <dbReference type="ARBA" id="ARBA00022825"/>
    </source>
</evidence>
<evidence type="ECO:0000256" key="3">
    <source>
        <dbReference type="ARBA" id="ARBA00022801"/>
    </source>
</evidence>
<proteinExistence type="inferred from homology"/>
<evidence type="ECO:0000256" key="6">
    <source>
        <dbReference type="RuleBase" id="RU003355"/>
    </source>
</evidence>
<dbReference type="PROSITE" id="PS51892">
    <property type="entry name" value="SUBTILASE"/>
    <property type="match status" value="1"/>
</dbReference>
<evidence type="ECO:0000313" key="9">
    <source>
        <dbReference type="EMBL" id="MBO0610254.1"/>
    </source>
</evidence>
<dbReference type="PROSITE" id="PS00136">
    <property type="entry name" value="SUBTILASE_ASP"/>
    <property type="match status" value="1"/>
</dbReference>
<evidence type="ECO:0000259" key="8">
    <source>
        <dbReference type="Pfam" id="PF00082"/>
    </source>
</evidence>
<dbReference type="InterPro" id="IPR000209">
    <property type="entry name" value="Peptidase_S8/S53_dom"/>
</dbReference>
<evidence type="ECO:0000256" key="7">
    <source>
        <dbReference type="SAM" id="MobiDB-lite"/>
    </source>
</evidence>
<dbReference type="Gene3D" id="3.40.50.200">
    <property type="entry name" value="Peptidase S8/S53 domain"/>
    <property type="match status" value="1"/>
</dbReference>
<gene>
    <name evidence="9" type="ORF">J0911_14560</name>
</gene>
<feature type="domain" description="Peptidase S8/S53" evidence="8">
    <location>
        <begin position="146"/>
        <end position="408"/>
    </location>
</feature>
<dbReference type="PANTHER" id="PTHR43399:SF4">
    <property type="entry name" value="CELL WALL-ASSOCIATED PROTEASE"/>
    <property type="match status" value="1"/>
</dbReference>
<comment type="similarity">
    <text evidence="1 5 6">Belongs to the peptidase S8 family.</text>
</comment>
<feature type="region of interest" description="Disordered" evidence="7">
    <location>
        <begin position="797"/>
        <end position="817"/>
    </location>
</feature>
<name>A0ABS3IBB1_9MICO</name>
<dbReference type="Pfam" id="PF00082">
    <property type="entry name" value="Peptidase_S8"/>
    <property type="match status" value="1"/>
</dbReference>
<feature type="compositionally biased region" description="Basic residues" evidence="7">
    <location>
        <begin position="808"/>
        <end position="817"/>
    </location>
</feature>
<reference evidence="9 10" key="1">
    <citation type="submission" date="2021-03" db="EMBL/GenBank/DDBJ databases">
        <authorList>
            <person name="Xin L."/>
        </authorList>
    </citation>
    <scope>NUCLEOTIDE SEQUENCE [LARGE SCALE GENOMIC DNA]</scope>
    <source>
        <strain evidence="9 10">XHU 5031</strain>
    </source>
</reference>